<dbReference type="InterPro" id="IPR036640">
    <property type="entry name" value="ABC1_TM_sf"/>
</dbReference>
<comment type="caution">
    <text evidence="12">The sequence shown here is derived from an EMBL/GenBank/DDBJ whole genome shotgun (WGS) entry which is preliminary data.</text>
</comment>
<feature type="transmembrane region" description="Helical" evidence="9">
    <location>
        <begin position="297"/>
        <end position="315"/>
    </location>
</feature>
<dbReference type="GO" id="GO:0090374">
    <property type="term" value="P:oligopeptide export from mitochondrion"/>
    <property type="evidence" value="ECO:0007669"/>
    <property type="project" value="TreeGrafter"/>
</dbReference>
<reference evidence="12 13" key="1">
    <citation type="submission" date="2015-11" db="EMBL/GenBank/DDBJ databases">
        <title>Draft genome sequence of Paramesorhizobium deserti A-3-E, a strain highly resistant to diverse beta-lactam antibiotics.</title>
        <authorList>
            <person name="Lv R."/>
            <person name="Yang X."/>
            <person name="Fang N."/>
            <person name="Guo J."/>
            <person name="Luo X."/>
            <person name="Peng F."/>
            <person name="Yang R."/>
            <person name="Cui Y."/>
            <person name="Fang C."/>
            <person name="Song Y."/>
        </authorList>
    </citation>
    <scope>NUCLEOTIDE SEQUENCE [LARGE SCALE GENOMIC DNA]</scope>
    <source>
        <strain evidence="12 13">A-3-E</strain>
    </source>
</reference>
<dbReference type="EMBL" id="LNTU01000034">
    <property type="protein sequence ID" value="KXF76243.1"/>
    <property type="molecule type" value="Genomic_DNA"/>
</dbReference>
<evidence type="ECO:0000259" key="11">
    <source>
        <dbReference type="PROSITE" id="PS50929"/>
    </source>
</evidence>
<dbReference type="Pfam" id="PF00664">
    <property type="entry name" value="ABC_membrane"/>
    <property type="match status" value="1"/>
</dbReference>
<dbReference type="InterPro" id="IPR011527">
    <property type="entry name" value="ABC1_TM_dom"/>
</dbReference>
<dbReference type="Pfam" id="PF00005">
    <property type="entry name" value="ABC_tran"/>
    <property type="match status" value="1"/>
</dbReference>
<dbReference type="GO" id="GO:0005886">
    <property type="term" value="C:plasma membrane"/>
    <property type="evidence" value="ECO:0007669"/>
    <property type="project" value="UniProtKB-SubCell"/>
</dbReference>
<evidence type="ECO:0000256" key="4">
    <source>
        <dbReference type="ARBA" id="ARBA00022741"/>
    </source>
</evidence>
<dbReference type="AlphaFoldDB" id="A0A135HSV7"/>
<dbReference type="InterPro" id="IPR003593">
    <property type="entry name" value="AAA+_ATPase"/>
</dbReference>
<feature type="transmembrane region" description="Helical" evidence="9">
    <location>
        <begin position="264"/>
        <end position="285"/>
    </location>
</feature>
<keyword evidence="7 9" id="KW-0472">Membrane</keyword>
<feature type="transmembrane region" description="Helical" evidence="9">
    <location>
        <begin position="183"/>
        <end position="203"/>
    </location>
</feature>
<comment type="similarity">
    <text evidence="2">Belongs to the ABC transporter superfamily.</text>
</comment>
<dbReference type="GO" id="GO:0015421">
    <property type="term" value="F:ABC-type oligopeptide transporter activity"/>
    <property type="evidence" value="ECO:0007669"/>
    <property type="project" value="TreeGrafter"/>
</dbReference>
<dbReference type="PROSITE" id="PS50929">
    <property type="entry name" value="ABC_TM1F"/>
    <property type="match status" value="1"/>
</dbReference>
<feature type="transmembrane region" description="Helical" evidence="9">
    <location>
        <begin position="81"/>
        <end position="102"/>
    </location>
</feature>
<comment type="function">
    <text evidence="8">Part of an ABC transporter complex. Transmembrane domains (TMD) form a pore in the inner membrane and the ATP-binding domain (NBD) is responsible for energy generation.</text>
</comment>
<dbReference type="InterPro" id="IPR039421">
    <property type="entry name" value="Type_1_exporter"/>
</dbReference>
<keyword evidence="5" id="KW-0067">ATP-binding</keyword>
<proteinExistence type="inferred from homology"/>
<dbReference type="OrthoDB" id="9804259at2"/>
<dbReference type="Gene3D" id="1.20.1560.10">
    <property type="entry name" value="ABC transporter type 1, transmembrane domain"/>
    <property type="match status" value="1"/>
</dbReference>
<dbReference type="NCBIfam" id="TIGR02204">
    <property type="entry name" value="MsbA_rel"/>
    <property type="match status" value="1"/>
</dbReference>
<dbReference type="GO" id="GO:0005524">
    <property type="term" value="F:ATP binding"/>
    <property type="evidence" value="ECO:0007669"/>
    <property type="project" value="UniProtKB-KW"/>
</dbReference>
<dbReference type="PROSITE" id="PS50893">
    <property type="entry name" value="ABC_TRANSPORTER_2"/>
    <property type="match status" value="1"/>
</dbReference>
<evidence type="ECO:0000256" key="3">
    <source>
        <dbReference type="ARBA" id="ARBA00022692"/>
    </source>
</evidence>
<dbReference type="SUPFAM" id="SSF52540">
    <property type="entry name" value="P-loop containing nucleoside triphosphate hydrolases"/>
    <property type="match status" value="1"/>
</dbReference>
<evidence type="ECO:0000313" key="13">
    <source>
        <dbReference type="Proteomes" id="UP000070107"/>
    </source>
</evidence>
<evidence type="ECO:0000256" key="6">
    <source>
        <dbReference type="ARBA" id="ARBA00022989"/>
    </source>
</evidence>
<feature type="domain" description="ABC transmembrane type-1" evidence="11">
    <location>
        <begin position="42"/>
        <end position="324"/>
    </location>
</feature>
<keyword evidence="4" id="KW-0547">Nucleotide-binding</keyword>
<evidence type="ECO:0000256" key="7">
    <source>
        <dbReference type="ARBA" id="ARBA00023136"/>
    </source>
</evidence>
<dbReference type="PROSITE" id="PS00211">
    <property type="entry name" value="ABC_TRANSPORTER_1"/>
    <property type="match status" value="1"/>
</dbReference>
<dbReference type="GO" id="GO:0016887">
    <property type="term" value="F:ATP hydrolysis activity"/>
    <property type="evidence" value="ECO:0007669"/>
    <property type="project" value="InterPro"/>
</dbReference>
<feature type="domain" description="ABC transporter" evidence="10">
    <location>
        <begin position="359"/>
        <end position="595"/>
    </location>
</feature>
<dbReference type="InterPro" id="IPR017871">
    <property type="entry name" value="ABC_transporter-like_CS"/>
</dbReference>
<keyword evidence="13" id="KW-1185">Reference proteome</keyword>
<protein>
    <submittedName>
        <fullName evidence="12">ABC transporter</fullName>
    </submittedName>
</protein>
<keyword evidence="6 9" id="KW-1133">Transmembrane helix</keyword>
<dbReference type="CDD" id="cd18575">
    <property type="entry name" value="ABC_6TM_bac_exporter_ABCB8_10_like"/>
    <property type="match status" value="1"/>
</dbReference>
<evidence type="ECO:0000256" key="5">
    <source>
        <dbReference type="ARBA" id="ARBA00022840"/>
    </source>
</evidence>
<dbReference type="STRING" id="1494590.ATN84_15235"/>
<evidence type="ECO:0000256" key="8">
    <source>
        <dbReference type="ARBA" id="ARBA00024725"/>
    </source>
</evidence>
<dbReference type="Proteomes" id="UP000070107">
    <property type="component" value="Unassembled WGS sequence"/>
</dbReference>
<evidence type="ECO:0000256" key="1">
    <source>
        <dbReference type="ARBA" id="ARBA00004651"/>
    </source>
</evidence>
<evidence type="ECO:0000259" key="10">
    <source>
        <dbReference type="PROSITE" id="PS50893"/>
    </source>
</evidence>
<feature type="transmembrane region" description="Helical" evidence="9">
    <location>
        <begin position="39"/>
        <end position="61"/>
    </location>
</feature>
<keyword evidence="3 9" id="KW-0812">Transmembrane</keyword>
<dbReference type="PANTHER" id="PTHR43394">
    <property type="entry name" value="ATP-DEPENDENT PERMEASE MDL1, MITOCHONDRIAL"/>
    <property type="match status" value="1"/>
</dbReference>
<evidence type="ECO:0000256" key="2">
    <source>
        <dbReference type="ARBA" id="ARBA00005417"/>
    </source>
</evidence>
<comment type="subcellular location">
    <subcellularLocation>
        <location evidence="1">Cell membrane</location>
        <topology evidence="1">Multi-pass membrane protein</topology>
    </subcellularLocation>
</comment>
<sequence length="609" mass="64631">MAETVSRDIDLNDGKAADRNRRSVMPLRRLAPYLGRYKGLVVGAIVALVLAAATTLTLPIAVRRMVDHGFTAANSHFINNYFGMLVVLAAVLAFASAARYYFVITLGERVVADLRRDVFSHVTTLSPIFFDRTQSGEIVSRLAADTTQIKSAVGATASTALRNLILGLGAIAMMIVTSPKLSALVIAAIPLVVLPLIAFGRSVRRRSRTAQDMLANATAYAGEQISAVRTLQAFTNETLVTKHFSAAVEHAFHAARASILARSFLTAFAIFMVFSSVVAVLWFGSRDVLNGTISPGTLGQFLLYAVFAAGALGALSEVWGELAQAAGAAERLTELLAEEPAIAAPAHAIAMPAPARGALAFDHVRFSYPARPDAPSLNDISFAAKPGETIAIVGPSGAGKSTVFSLILRYYDPQSGSVTIDGVDLRQADPLDVRGRIAVVPQDVAIFAASVRDNIGFGRPGASDAEIEAAAKAALAHDFILALENGYDTEVGERGVTLSGGQRQRIAIARAILRNAPILLLDEATSALDAESEMLVQKALEHLMEGRTTLVVAHRLATVLKADRILVLDEGRIVEEGTHKSLVRQGGIYARLAKLQFEAGADAFRGAAE</sequence>
<dbReference type="RefSeq" id="WP_068883094.1">
    <property type="nucleotide sequence ID" value="NZ_LNTU01000034.1"/>
</dbReference>
<organism evidence="12 13">
    <name type="scientific">Paramesorhizobium deserti</name>
    <dbReference type="NCBI Taxonomy" id="1494590"/>
    <lineage>
        <taxon>Bacteria</taxon>
        <taxon>Pseudomonadati</taxon>
        <taxon>Pseudomonadota</taxon>
        <taxon>Alphaproteobacteria</taxon>
        <taxon>Hyphomicrobiales</taxon>
        <taxon>Phyllobacteriaceae</taxon>
        <taxon>Paramesorhizobium</taxon>
    </lineage>
</organism>
<dbReference type="SMART" id="SM00382">
    <property type="entry name" value="AAA"/>
    <property type="match status" value="1"/>
</dbReference>
<evidence type="ECO:0000313" key="12">
    <source>
        <dbReference type="EMBL" id="KXF76243.1"/>
    </source>
</evidence>
<gene>
    <name evidence="12" type="ORF">ATN84_15235</name>
</gene>
<name>A0A135HSV7_9HYPH</name>
<dbReference type="InterPro" id="IPR027417">
    <property type="entry name" value="P-loop_NTPase"/>
</dbReference>
<dbReference type="FunFam" id="3.40.50.300:FF:000218">
    <property type="entry name" value="Multidrug ABC transporter ATP-binding protein"/>
    <property type="match status" value="1"/>
</dbReference>
<dbReference type="InterPro" id="IPR011918">
    <property type="entry name" value="ABC_MsbA_ATP-bd"/>
</dbReference>
<dbReference type="Gene3D" id="3.40.50.300">
    <property type="entry name" value="P-loop containing nucleotide triphosphate hydrolases"/>
    <property type="match status" value="1"/>
</dbReference>
<dbReference type="SUPFAM" id="SSF90123">
    <property type="entry name" value="ABC transporter transmembrane region"/>
    <property type="match status" value="1"/>
</dbReference>
<feature type="transmembrane region" description="Helical" evidence="9">
    <location>
        <begin position="160"/>
        <end position="177"/>
    </location>
</feature>
<dbReference type="PANTHER" id="PTHR43394:SF1">
    <property type="entry name" value="ATP-BINDING CASSETTE SUB-FAMILY B MEMBER 10, MITOCHONDRIAL"/>
    <property type="match status" value="1"/>
</dbReference>
<accession>A0A135HSV7</accession>
<evidence type="ECO:0000256" key="9">
    <source>
        <dbReference type="SAM" id="Phobius"/>
    </source>
</evidence>
<dbReference type="InterPro" id="IPR003439">
    <property type="entry name" value="ABC_transporter-like_ATP-bd"/>
</dbReference>